<proteinExistence type="predicted"/>
<reference evidence="1 2" key="1">
    <citation type="submission" date="2024-02" db="EMBL/GenBank/DDBJ databases">
        <authorList>
            <person name="Vignale AGUSTIN F."/>
            <person name="Sosa J E."/>
            <person name="Modenutti C."/>
        </authorList>
    </citation>
    <scope>NUCLEOTIDE SEQUENCE [LARGE SCALE GENOMIC DNA]</scope>
</reference>
<keyword evidence="2" id="KW-1185">Reference proteome</keyword>
<feature type="non-terminal residue" evidence="1">
    <location>
        <position position="1"/>
    </location>
</feature>
<name>A0ABC8TT07_9AQUA</name>
<organism evidence="1 2">
    <name type="scientific">Ilex paraguariensis</name>
    <name type="common">yerba mate</name>
    <dbReference type="NCBI Taxonomy" id="185542"/>
    <lineage>
        <taxon>Eukaryota</taxon>
        <taxon>Viridiplantae</taxon>
        <taxon>Streptophyta</taxon>
        <taxon>Embryophyta</taxon>
        <taxon>Tracheophyta</taxon>
        <taxon>Spermatophyta</taxon>
        <taxon>Magnoliopsida</taxon>
        <taxon>eudicotyledons</taxon>
        <taxon>Gunneridae</taxon>
        <taxon>Pentapetalae</taxon>
        <taxon>asterids</taxon>
        <taxon>campanulids</taxon>
        <taxon>Aquifoliales</taxon>
        <taxon>Aquifoliaceae</taxon>
        <taxon>Ilex</taxon>
    </lineage>
</organism>
<dbReference type="Proteomes" id="UP001642360">
    <property type="component" value="Unassembled WGS sequence"/>
</dbReference>
<accession>A0ABC8TT07</accession>
<comment type="caution">
    <text evidence="1">The sequence shown here is derived from an EMBL/GenBank/DDBJ whole genome shotgun (WGS) entry which is preliminary data.</text>
</comment>
<dbReference type="EMBL" id="CAUOFW020006028">
    <property type="protein sequence ID" value="CAK9172607.1"/>
    <property type="molecule type" value="Genomic_DNA"/>
</dbReference>
<sequence length="104" mass="12386">RRQRNRIEMLKDPDGNWVNDKESIIAQYMSITRIPTGLKVREAMHRVLQQIPPKATTQMNRELLQQPSMEEVRKAAFNMGSQKCTMTRWNITYLLSKILEYYKE</sequence>
<protein>
    <submittedName>
        <fullName evidence="1">Uncharacterized protein</fullName>
    </submittedName>
</protein>
<evidence type="ECO:0000313" key="2">
    <source>
        <dbReference type="Proteomes" id="UP001642360"/>
    </source>
</evidence>
<gene>
    <name evidence="1" type="ORF">ILEXP_LOCUS42255</name>
</gene>
<evidence type="ECO:0000313" key="1">
    <source>
        <dbReference type="EMBL" id="CAK9172607.1"/>
    </source>
</evidence>
<dbReference type="AlphaFoldDB" id="A0ABC8TT07"/>